<dbReference type="AlphaFoldDB" id="A0A540LBY9"/>
<dbReference type="GO" id="GO:0006353">
    <property type="term" value="P:DNA-templated transcription termination"/>
    <property type="evidence" value="ECO:0007669"/>
    <property type="project" value="UniProtKB-KW"/>
</dbReference>
<accession>A0A540LBY9</accession>
<evidence type="ECO:0000313" key="5">
    <source>
        <dbReference type="Proteomes" id="UP000315295"/>
    </source>
</evidence>
<dbReference type="InterPro" id="IPR003690">
    <property type="entry name" value="MTERF"/>
</dbReference>
<dbReference type="Gene3D" id="1.25.70.10">
    <property type="entry name" value="Transcription termination factor 3, mitochondrial"/>
    <property type="match status" value="1"/>
</dbReference>
<evidence type="ECO:0000256" key="1">
    <source>
        <dbReference type="ARBA" id="ARBA00007692"/>
    </source>
</evidence>
<organism evidence="4 5">
    <name type="scientific">Malus baccata</name>
    <name type="common">Siberian crab apple</name>
    <name type="synonym">Pyrus baccata</name>
    <dbReference type="NCBI Taxonomy" id="106549"/>
    <lineage>
        <taxon>Eukaryota</taxon>
        <taxon>Viridiplantae</taxon>
        <taxon>Streptophyta</taxon>
        <taxon>Embryophyta</taxon>
        <taxon>Tracheophyta</taxon>
        <taxon>Spermatophyta</taxon>
        <taxon>Magnoliopsida</taxon>
        <taxon>eudicotyledons</taxon>
        <taxon>Gunneridae</taxon>
        <taxon>Pentapetalae</taxon>
        <taxon>rosids</taxon>
        <taxon>fabids</taxon>
        <taxon>Rosales</taxon>
        <taxon>Rosaceae</taxon>
        <taxon>Amygdaloideae</taxon>
        <taxon>Maleae</taxon>
        <taxon>Malus</taxon>
    </lineage>
</organism>
<comment type="caution">
    <text evidence="4">The sequence shown here is derived from an EMBL/GenBank/DDBJ whole genome shotgun (WGS) entry which is preliminary data.</text>
</comment>
<keyword evidence="2" id="KW-0804">Transcription</keyword>
<evidence type="ECO:0000256" key="3">
    <source>
        <dbReference type="ARBA" id="ARBA00022946"/>
    </source>
</evidence>
<keyword evidence="5" id="KW-1185">Reference proteome</keyword>
<keyword evidence="3" id="KW-0809">Transit peptide</keyword>
<dbReference type="EMBL" id="VIEB01000656">
    <property type="protein sequence ID" value="TQD83981.1"/>
    <property type="molecule type" value="Genomic_DNA"/>
</dbReference>
<proteinExistence type="inferred from homology"/>
<dbReference type="Proteomes" id="UP000315295">
    <property type="component" value="Unassembled WGS sequence"/>
</dbReference>
<evidence type="ECO:0000256" key="2">
    <source>
        <dbReference type="ARBA" id="ARBA00022472"/>
    </source>
</evidence>
<keyword evidence="2" id="KW-0806">Transcription termination</keyword>
<gene>
    <name evidence="4" type="ORF">C1H46_030431</name>
</gene>
<comment type="similarity">
    <text evidence="1">Belongs to the mTERF family.</text>
</comment>
<reference evidence="4 5" key="1">
    <citation type="journal article" date="2019" name="G3 (Bethesda)">
        <title>Sequencing of a Wild Apple (Malus baccata) Genome Unravels the Differences Between Cultivated and Wild Apple Species Regarding Disease Resistance and Cold Tolerance.</title>
        <authorList>
            <person name="Chen X."/>
        </authorList>
    </citation>
    <scope>NUCLEOTIDE SEQUENCE [LARGE SCALE GENOMIC DNA]</scope>
    <source>
        <strain evidence="5">cv. Shandingzi</strain>
        <tissue evidence="4">Leaves</tissue>
    </source>
</reference>
<protein>
    <submittedName>
        <fullName evidence="4">Uncharacterized protein</fullName>
    </submittedName>
</protein>
<dbReference type="InterPro" id="IPR038538">
    <property type="entry name" value="MTERF_sf"/>
</dbReference>
<sequence length="88" mass="9905">MIAKRPLVLRYSLEKRLVPRCSVAKVLLLKRLIKGIESVSLSSLLEPVEKCFLEKVVARCINEVPQLLSVYQGKVGIQDVRCSLVKRG</sequence>
<dbReference type="GO" id="GO:0003676">
    <property type="term" value="F:nucleic acid binding"/>
    <property type="evidence" value="ECO:0007669"/>
    <property type="project" value="InterPro"/>
</dbReference>
<name>A0A540LBY9_MALBA</name>
<evidence type="ECO:0000313" key="4">
    <source>
        <dbReference type="EMBL" id="TQD83981.1"/>
    </source>
</evidence>
<keyword evidence="2" id="KW-0805">Transcription regulation</keyword>
<dbReference type="Pfam" id="PF02536">
    <property type="entry name" value="mTERF"/>
    <property type="match status" value="1"/>
</dbReference>